<dbReference type="Pfam" id="PF17960">
    <property type="entry name" value="TIG_plexin"/>
    <property type="match status" value="1"/>
</dbReference>
<dbReference type="Gene3D" id="2.60.40.10">
    <property type="entry name" value="Immunoglobulins"/>
    <property type="match status" value="4"/>
</dbReference>
<dbReference type="GO" id="GO:0017154">
    <property type="term" value="F:semaphorin receptor activity"/>
    <property type="evidence" value="ECO:0007669"/>
    <property type="project" value="InterPro"/>
</dbReference>
<dbReference type="Pfam" id="PF20170">
    <property type="entry name" value="Plexin_RBD"/>
    <property type="match status" value="1"/>
</dbReference>
<evidence type="ECO:0000256" key="10">
    <source>
        <dbReference type="ARBA" id="ARBA00023157"/>
    </source>
</evidence>
<dbReference type="SUPFAM" id="SSF101912">
    <property type="entry name" value="Sema domain"/>
    <property type="match status" value="1"/>
</dbReference>
<dbReference type="Pfam" id="PF24479">
    <property type="entry name" value="PSI_PlexinA-B"/>
    <property type="match status" value="1"/>
</dbReference>
<dbReference type="SMART" id="SM00423">
    <property type="entry name" value="PSI"/>
    <property type="match status" value="4"/>
</dbReference>
<evidence type="ECO:0000313" key="19">
    <source>
        <dbReference type="Proteomes" id="UP000031036"/>
    </source>
</evidence>
<dbReference type="InterPro" id="IPR008936">
    <property type="entry name" value="Rho_GTPase_activation_prot"/>
</dbReference>
<dbReference type="GO" id="GO:0005886">
    <property type="term" value="C:plasma membrane"/>
    <property type="evidence" value="ECO:0007669"/>
    <property type="project" value="UniProtKB-SubCell"/>
</dbReference>
<keyword evidence="9 16" id="KW-0472">Membrane</keyword>
<dbReference type="InterPro" id="IPR036352">
    <property type="entry name" value="Semap_dom_sf"/>
</dbReference>
<dbReference type="FunFam" id="2.60.40.10:FF:000203">
    <property type="entry name" value="Plexin B2"/>
    <property type="match status" value="1"/>
</dbReference>
<evidence type="ECO:0000259" key="17">
    <source>
        <dbReference type="PROSITE" id="PS51004"/>
    </source>
</evidence>
<dbReference type="InterPro" id="IPR014756">
    <property type="entry name" value="Ig_E-set"/>
</dbReference>
<dbReference type="Gene3D" id="3.10.20.90">
    <property type="entry name" value="Phosphatidylinositol 3-kinase Catalytic Subunit, Chain A, domain 1"/>
    <property type="match status" value="1"/>
</dbReference>
<evidence type="ECO:0000256" key="13">
    <source>
        <dbReference type="PROSITE-ProRule" id="PRU00352"/>
    </source>
</evidence>
<dbReference type="EMBL" id="JPKZ01000761">
    <property type="protein sequence ID" value="KHN85487.1"/>
    <property type="molecule type" value="Genomic_DNA"/>
</dbReference>
<dbReference type="Gene3D" id="1.10.506.10">
    <property type="entry name" value="GTPase Activation - p120gap, domain 1"/>
    <property type="match status" value="1"/>
</dbReference>
<dbReference type="Pfam" id="PF18020">
    <property type="entry name" value="TIG_2"/>
    <property type="match status" value="1"/>
</dbReference>
<keyword evidence="7" id="KW-0524">Neurogenesis</keyword>
<evidence type="ECO:0000256" key="3">
    <source>
        <dbReference type="ARBA" id="ARBA00022475"/>
    </source>
</evidence>
<evidence type="ECO:0000256" key="6">
    <source>
        <dbReference type="ARBA" id="ARBA00022737"/>
    </source>
</evidence>
<name>A0A0B2VVV6_TOXCA</name>
<keyword evidence="10" id="KW-1015">Disulfide bond</keyword>
<keyword evidence="3" id="KW-1003">Cell membrane</keyword>
<evidence type="ECO:0000256" key="8">
    <source>
        <dbReference type="ARBA" id="ARBA00022989"/>
    </source>
</evidence>
<dbReference type="GO" id="GO:0002116">
    <property type="term" value="C:semaphorin receptor complex"/>
    <property type="evidence" value="ECO:0007669"/>
    <property type="project" value="TreeGrafter"/>
</dbReference>
<dbReference type="OMA" id="GYECVVH"/>
<dbReference type="Pfam" id="PF01403">
    <property type="entry name" value="Sema"/>
    <property type="match status" value="1"/>
</dbReference>
<evidence type="ECO:0000256" key="9">
    <source>
        <dbReference type="ARBA" id="ARBA00023136"/>
    </source>
</evidence>
<feature type="region of interest" description="Disordered" evidence="15">
    <location>
        <begin position="1761"/>
        <end position="1782"/>
    </location>
</feature>
<sequence>MSDVADNNYSNAVWFVSTRDATITSVAALLPSSPPTHSLPLHHYPLSAAISAITFLVPVRADGMLRLWLDDTAGAVDRRCNDLVMPNAQPSSILTHPHRRLSSTSGLGGISVLLKRTILVMLVTIAQARFPTDDIVAEFVNPNNINDDVPFEKMVIDPSTGRLYVGGVNNLYDLHASSLGVKAHAVTGPEEDSLDCLNRESCNRKTPHNSYTKGLAVYEKGSKLIECSSLFQGRCRWRNLYNIDQKDVIRESQRNVVANDRFSSTVIFVGAGPPNDDGIPIASLSLAQETLFDVSVQGVGTGTEIKMERQFRGQYKIEYIGGFQSGRFAYFATRQPKGYIPGGNTFPIISKLVRVCTEDAHFWSYTEVPLECSRGNETYNLMTDVYLSKPGYDLASSLGISVEEDILYGVFVEGVGVDKSIPTSHSALCVYPMAAVERIFLDNIEICFRGENDKNLPWFKSAERCQQTKFSGQEVLCGKDVNSYIGGDIAVEARPVLTTKDARFTAVATNTTRANTVAFIGTHDGRLLKGVIENRTAGFIYRTVEIGGGKPVLQDLELDGTGDHVYVLTPSSVSKVKVRHCGGAGDCESCLAQRDPYCGWCVLNNGCVPEGDCESCLAQRDPYCGWCVLNNGCVPEGECTKSIPSTPHDWLTFRTGKCPIIRSVEPDKMQITSASYLNIELGNLPNLGGQMTCIFDFGNASGPVTMIAEQSGSSESRVRCPTPSLTRLPKIPAESQSLSARLAIAGGIDGPPLAFTNFTFYDCSRFMSCGSCVSSAFPCDWCIESDQCVAGTTTENRCRAQHIVNGLARNGPSRRKGPSHCPHMVADELEFYVASGKTRQISVRAKNVLDFMTDFKCQFKIEHSVHERLARKQGDVIICEVMKFDYYGPGTGNGTAIANFSVIWSTEGQQGGHLLDNNQGIRVVIYKCELLASSCGLCLALSDKKFECGWCSSERQCTRLEKCPADGPDDWLNRTQLCPYPVITDFNPKKGPLAGRTQLTIDGVNLGRSYQDVAGAVTAANVRCDVDQDLYVTASRIVCRTRPSPVHKTARNPIVVKLRDEHKYTAISNESFTYVDPLVTRIEPLKGTKYGGTDVTIWGENMDAGSLVNVTINVGSNRITCEILERTNDRLVCRSGPSINDSDGSFSLTVDGSTQIYDNFRFKYEKAPTISQVRFERSIASGGILVDVYGSGFKLLQRPHMVVMDEDRAIKGPKCIIDRDDLMQCYTPDLMMPHDRRNHPTIEHPLMLDYGFEMDGVRPGNISQLSGFNRLEVFPDPVIERFADGRSYRSGDYLTINGKYLDAAASERDVLVTVGGETCNLTALANRALTCLPPDLSSDQFYGIRPRVIVKIGGMNYDVGELSYNSKDSDISPQVLIAILIAVLAVICAFILLLVFYRRKSTSHMREMKHLRNQIDQIEMKVATECKEAFAELQTSMNALAADLPLGVPFIPFLSYKQYTARVLFPNNYHNHPVLRDLEVDSQRALSIETGLRSFNKLLMNRHFLLSFVRAMENNKYFLGKDRVTVGSLLMVVLMEKMEYCTEILKQLLKELIDRTVEKKFQPKILFRRSESVAERMLAAWYTFLMHRYLRERAGQKLYELYWAIKQQVEKGPQDAITLEARYSLSEEKLLRSSFDFRELIVFIAADNYTAGVSEYPVRVLDCDTITQVKEKCLDAKYRTTPFSDRPSANELDLELRSACPRIILQDFDSTSRVEAGGWKRVNTLAHYKVLDNATLALLPRQASLYNLSLLSERSERSTFSLSKQSPTLARPFGTNSSSQSKDMESNYKLYHLVKPSEHGPSDHQDKMVTEIYLTRLLTMKGTLQKFIKDLLEVIFSTSDHNGSFAPCIKYMFDFMDDQAREHGIEDDEVVHAWKSNSLPLRFWVNLIKNPHFVFDIQKPTKVEGCLSVVAQTLMDACSTQDHQLTKDSPSSKLLFAKDMYVYREWVNNYYCEIRSMPSISDQDMNAILAEESRSHSRDRFHVFSALNELYKYLEQYKDPLREELEMNQFAVNQKLPQKFQEMLNTMECMGDQYSNDGTSTLGVGYVNHQNTYRRPREDRV</sequence>
<dbReference type="InterPro" id="IPR041362">
    <property type="entry name" value="TIG2_plexin"/>
</dbReference>
<reference evidence="18 19" key="1">
    <citation type="submission" date="2014-11" db="EMBL/GenBank/DDBJ databases">
        <title>Genetic blueprint of the zoonotic pathogen Toxocara canis.</title>
        <authorList>
            <person name="Zhu X.-Q."/>
            <person name="Korhonen P.K."/>
            <person name="Cai H."/>
            <person name="Young N.D."/>
            <person name="Nejsum P."/>
            <person name="von Samson-Himmelstjerna G."/>
            <person name="Boag P.R."/>
            <person name="Tan P."/>
            <person name="Li Q."/>
            <person name="Min J."/>
            <person name="Yang Y."/>
            <person name="Wang X."/>
            <person name="Fang X."/>
            <person name="Hall R.S."/>
            <person name="Hofmann A."/>
            <person name="Sternberg P.W."/>
            <person name="Jex A.R."/>
            <person name="Gasser R.B."/>
        </authorList>
    </citation>
    <scope>NUCLEOTIDE SEQUENCE [LARGE SCALE GENOMIC DNA]</scope>
    <source>
        <strain evidence="18">PN_DK_2014</strain>
    </source>
</reference>
<evidence type="ECO:0000256" key="7">
    <source>
        <dbReference type="ARBA" id="ARBA00022902"/>
    </source>
</evidence>
<dbReference type="SMART" id="SM00630">
    <property type="entry name" value="Sema"/>
    <property type="match status" value="1"/>
</dbReference>
<dbReference type="PANTHER" id="PTHR22625:SF70">
    <property type="entry name" value="PLEXIN A, ISOFORM A"/>
    <property type="match status" value="1"/>
</dbReference>
<keyword evidence="11" id="KW-0675">Receptor</keyword>
<keyword evidence="8 16" id="KW-1133">Transmembrane helix</keyword>
<dbReference type="CDD" id="cd12790">
    <property type="entry name" value="RasGAP_plexin_A"/>
    <property type="match status" value="1"/>
</dbReference>
<dbReference type="InterPro" id="IPR013783">
    <property type="entry name" value="Ig-like_fold"/>
</dbReference>
<dbReference type="CDD" id="cd11236">
    <property type="entry name" value="Sema_plexin_like"/>
    <property type="match status" value="1"/>
</dbReference>
<dbReference type="STRING" id="6265.A0A0B2VVV6"/>
<dbReference type="Pfam" id="PF08337">
    <property type="entry name" value="Plexin_cytopl"/>
    <property type="match status" value="1"/>
</dbReference>
<dbReference type="Gene3D" id="2.130.10.10">
    <property type="entry name" value="YVTN repeat-like/Quinoprotein amine dehydrogenase"/>
    <property type="match status" value="1"/>
</dbReference>
<dbReference type="InterPro" id="IPR015943">
    <property type="entry name" value="WD40/YVTN_repeat-like_dom_sf"/>
</dbReference>
<dbReference type="InterPro" id="IPR001627">
    <property type="entry name" value="Semap_dom"/>
</dbReference>
<dbReference type="GO" id="GO:0030334">
    <property type="term" value="P:regulation of cell migration"/>
    <property type="evidence" value="ECO:0007669"/>
    <property type="project" value="TreeGrafter"/>
</dbReference>
<evidence type="ECO:0000256" key="1">
    <source>
        <dbReference type="ARBA" id="ARBA00004251"/>
    </source>
</evidence>
<dbReference type="InterPro" id="IPR016201">
    <property type="entry name" value="PSI"/>
</dbReference>
<evidence type="ECO:0000313" key="18">
    <source>
        <dbReference type="EMBL" id="KHN85487.1"/>
    </source>
</evidence>
<evidence type="ECO:0000256" key="11">
    <source>
        <dbReference type="ARBA" id="ARBA00023170"/>
    </source>
</evidence>
<evidence type="ECO:0000256" key="16">
    <source>
        <dbReference type="SAM" id="Phobius"/>
    </source>
</evidence>
<feature type="coiled-coil region" evidence="14">
    <location>
        <begin position="1401"/>
        <end position="1428"/>
    </location>
</feature>
<dbReference type="InterPro" id="IPR041019">
    <property type="entry name" value="TIG1_plexin"/>
</dbReference>
<evidence type="ECO:0000256" key="5">
    <source>
        <dbReference type="ARBA" id="ARBA00022729"/>
    </source>
</evidence>
<comment type="subcellular location">
    <subcellularLocation>
        <location evidence="1">Cell membrane</location>
        <topology evidence="1">Single-pass type I membrane protein</topology>
    </subcellularLocation>
</comment>
<dbReference type="Gene3D" id="3.30.1680.10">
    <property type="entry name" value="ligand-binding face of the semaphorins, domain 2"/>
    <property type="match status" value="1"/>
</dbReference>
<feature type="domain" description="Sema" evidence="17">
    <location>
        <begin position="120"/>
        <end position="578"/>
    </location>
</feature>
<dbReference type="PROSITE" id="PS51004">
    <property type="entry name" value="SEMA"/>
    <property type="match status" value="1"/>
</dbReference>
<accession>A0A0B2VVV6</accession>
<dbReference type="SUPFAM" id="SSF48350">
    <property type="entry name" value="GTPase activation domain, GAP"/>
    <property type="match status" value="1"/>
</dbReference>
<keyword evidence="14" id="KW-0175">Coiled coil</keyword>
<gene>
    <name evidence="18" type="primary">PLXNA4</name>
    <name evidence="18" type="ORF">Tcan_13270</name>
</gene>
<organism evidence="18 19">
    <name type="scientific">Toxocara canis</name>
    <name type="common">Canine roundworm</name>
    <dbReference type="NCBI Taxonomy" id="6265"/>
    <lineage>
        <taxon>Eukaryota</taxon>
        <taxon>Metazoa</taxon>
        <taxon>Ecdysozoa</taxon>
        <taxon>Nematoda</taxon>
        <taxon>Chromadorea</taxon>
        <taxon>Rhabditida</taxon>
        <taxon>Spirurina</taxon>
        <taxon>Ascaridomorpha</taxon>
        <taxon>Ascaridoidea</taxon>
        <taxon>Toxocaridae</taxon>
        <taxon>Toxocara</taxon>
    </lineage>
</organism>
<dbReference type="CDD" id="cd00603">
    <property type="entry name" value="IPT_PCSR"/>
    <property type="match status" value="1"/>
</dbReference>
<keyword evidence="4 16" id="KW-0812">Transmembrane</keyword>
<protein>
    <submittedName>
        <fullName evidence="18">Plexin-A4</fullName>
    </submittedName>
</protein>
<dbReference type="InterPro" id="IPR046800">
    <property type="entry name" value="Plexin_RBD"/>
</dbReference>
<dbReference type="Pfam" id="PF01437">
    <property type="entry name" value="PSI"/>
    <property type="match status" value="2"/>
</dbReference>
<feature type="transmembrane region" description="Helical" evidence="16">
    <location>
        <begin position="1375"/>
        <end position="1397"/>
    </location>
</feature>
<dbReference type="SMART" id="SM00429">
    <property type="entry name" value="IPT"/>
    <property type="match status" value="4"/>
</dbReference>
<dbReference type="InterPro" id="IPR031148">
    <property type="entry name" value="Plexin"/>
</dbReference>
<evidence type="ECO:0000256" key="15">
    <source>
        <dbReference type="SAM" id="MobiDB-lite"/>
    </source>
</evidence>
<comment type="caution">
    <text evidence="13">Lacks conserved residue(s) required for the propagation of feature annotation.</text>
</comment>
<keyword evidence="19" id="KW-1185">Reference proteome</keyword>
<dbReference type="InterPro" id="IPR013548">
    <property type="entry name" value="Plexin_cytoplasmic_RasGAP_dom"/>
</dbReference>
<dbReference type="GO" id="GO:0007399">
    <property type="term" value="P:nervous system development"/>
    <property type="evidence" value="ECO:0007669"/>
    <property type="project" value="UniProtKB-KW"/>
</dbReference>
<dbReference type="Pfam" id="PF01833">
    <property type="entry name" value="TIG"/>
    <property type="match status" value="3"/>
</dbReference>
<dbReference type="InterPro" id="IPR002165">
    <property type="entry name" value="Plexin_repeat"/>
</dbReference>
<evidence type="ECO:0000256" key="14">
    <source>
        <dbReference type="SAM" id="Coils"/>
    </source>
</evidence>
<keyword evidence="12" id="KW-0325">Glycoprotein</keyword>
<feature type="compositionally biased region" description="Polar residues" evidence="15">
    <location>
        <begin position="1764"/>
        <end position="1781"/>
    </location>
</feature>
<dbReference type="SUPFAM" id="SSF81296">
    <property type="entry name" value="E set domains"/>
    <property type="match status" value="3"/>
</dbReference>
<dbReference type="PANTHER" id="PTHR22625">
    <property type="entry name" value="PLEXIN"/>
    <property type="match status" value="1"/>
</dbReference>
<dbReference type="Proteomes" id="UP000031036">
    <property type="component" value="Unassembled WGS sequence"/>
</dbReference>
<comment type="similarity">
    <text evidence="2">Belongs to the plexin family.</text>
</comment>
<dbReference type="SUPFAM" id="SSF103575">
    <property type="entry name" value="Plexin repeat"/>
    <property type="match status" value="2"/>
</dbReference>
<evidence type="ECO:0000256" key="4">
    <source>
        <dbReference type="ARBA" id="ARBA00022692"/>
    </source>
</evidence>
<keyword evidence="5" id="KW-0732">Signal</keyword>
<evidence type="ECO:0000256" key="2">
    <source>
        <dbReference type="ARBA" id="ARBA00010297"/>
    </source>
</evidence>
<dbReference type="OrthoDB" id="125363at2759"/>
<dbReference type="InterPro" id="IPR002909">
    <property type="entry name" value="IPT_dom"/>
</dbReference>
<evidence type="ECO:0000256" key="12">
    <source>
        <dbReference type="ARBA" id="ARBA00023180"/>
    </source>
</evidence>
<proteinExistence type="inferred from homology"/>
<keyword evidence="6" id="KW-0677">Repeat</keyword>
<comment type="caution">
    <text evidence="18">The sequence shown here is derived from an EMBL/GenBank/DDBJ whole genome shotgun (WGS) entry which is preliminary data.</text>
</comment>